<dbReference type="InParanoid" id="G4TH54"/>
<feature type="compositionally biased region" description="Acidic residues" evidence="1">
    <location>
        <begin position="17"/>
        <end position="31"/>
    </location>
</feature>
<evidence type="ECO:0000313" key="2">
    <source>
        <dbReference type="EMBL" id="CCA70638.1"/>
    </source>
</evidence>
<evidence type="ECO:0000256" key="1">
    <source>
        <dbReference type="SAM" id="MobiDB-lite"/>
    </source>
</evidence>
<protein>
    <submittedName>
        <fullName evidence="2">Uncharacterized protein</fullName>
    </submittedName>
</protein>
<accession>G4TH54</accession>
<gene>
    <name evidence="2" type="ORF">PIIN_04574</name>
</gene>
<dbReference type="OrthoDB" id="343092at2759"/>
<reference evidence="2 3" key="1">
    <citation type="journal article" date="2011" name="PLoS Pathog.">
        <title>Endophytic Life Strategies Decoded by Genome and Transcriptome Analyses of the Mutualistic Root Symbiont Piriformospora indica.</title>
        <authorList>
            <person name="Zuccaro A."/>
            <person name="Lahrmann U."/>
            <person name="Guldener U."/>
            <person name="Langen G."/>
            <person name="Pfiffi S."/>
            <person name="Biedenkopf D."/>
            <person name="Wong P."/>
            <person name="Samans B."/>
            <person name="Grimm C."/>
            <person name="Basiewicz M."/>
            <person name="Murat C."/>
            <person name="Martin F."/>
            <person name="Kogel K.H."/>
        </authorList>
    </citation>
    <scope>NUCLEOTIDE SEQUENCE [LARGE SCALE GENOMIC DNA]</scope>
    <source>
        <strain evidence="2 3">DSM 11827</strain>
    </source>
</reference>
<dbReference type="STRING" id="1109443.G4TH54"/>
<feature type="region of interest" description="Disordered" evidence="1">
    <location>
        <begin position="132"/>
        <end position="183"/>
    </location>
</feature>
<keyword evidence="3" id="KW-1185">Reference proteome</keyword>
<dbReference type="HOGENOM" id="CLU_781010_0_0_1"/>
<comment type="caution">
    <text evidence="2">The sequence shown here is derived from an EMBL/GenBank/DDBJ whole genome shotgun (WGS) entry which is preliminary data.</text>
</comment>
<dbReference type="EMBL" id="CAFZ01000089">
    <property type="protein sequence ID" value="CCA70638.1"/>
    <property type="molecule type" value="Genomic_DNA"/>
</dbReference>
<name>G4TH54_SERID</name>
<feature type="compositionally biased region" description="Polar residues" evidence="1">
    <location>
        <begin position="37"/>
        <end position="54"/>
    </location>
</feature>
<sequence length="355" mass="40521">MSKFLGERSLSNRFPDQDEVIDLDSDDEEDVMPTSHAPFSQATPPGPSQQSRGSVISLDDIVYHYVSSDDDSEEDVLDRFKTSQIAASSSQIKCNTEYSATASTSGSNHATTSHYQAGNLQRLLNELRGESNEPAGVAKHQRNSEEDGTPNKRKKTVQEPEAYKTPQRKAVTARKEQEKSKGVLRSSRKRWAYRSTCELSLQQFNRKPRRWKGAQARANKQREKETNKRYLEANKLITDKKKTITGLTVEVSAALMLHQVFGLCVHYFKNRLGENGGSLLCFDHQYPFPHVMRWRRRVEREYDEEAREWQAVELYEALDPLFAIFYTAEEIFQYPTPGHRASVGGNHLGHEHPRG</sequence>
<organism evidence="2 3">
    <name type="scientific">Serendipita indica (strain DSM 11827)</name>
    <name type="common">Root endophyte fungus</name>
    <name type="synonym">Piriformospora indica</name>
    <dbReference type="NCBI Taxonomy" id="1109443"/>
    <lineage>
        <taxon>Eukaryota</taxon>
        <taxon>Fungi</taxon>
        <taxon>Dikarya</taxon>
        <taxon>Basidiomycota</taxon>
        <taxon>Agaricomycotina</taxon>
        <taxon>Agaricomycetes</taxon>
        <taxon>Sebacinales</taxon>
        <taxon>Serendipitaceae</taxon>
        <taxon>Serendipita</taxon>
    </lineage>
</organism>
<evidence type="ECO:0000313" key="3">
    <source>
        <dbReference type="Proteomes" id="UP000007148"/>
    </source>
</evidence>
<feature type="region of interest" description="Disordered" evidence="1">
    <location>
        <begin position="1"/>
        <end position="55"/>
    </location>
</feature>
<dbReference type="Proteomes" id="UP000007148">
    <property type="component" value="Unassembled WGS sequence"/>
</dbReference>
<proteinExistence type="predicted"/>
<dbReference type="AlphaFoldDB" id="G4TH54"/>